<organism evidence="2 3">
    <name type="scientific">Parabacteroides distasonis</name>
    <dbReference type="NCBI Taxonomy" id="823"/>
    <lineage>
        <taxon>Bacteria</taxon>
        <taxon>Pseudomonadati</taxon>
        <taxon>Bacteroidota</taxon>
        <taxon>Bacteroidia</taxon>
        <taxon>Bacteroidales</taxon>
        <taxon>Tannerellaceae</taxon>
        <taxon>Parabacteroides</taxon>
    </lineage>
</organism>
<protein>
    <submittedName>
        <fullName evidence="2">Uncharacterized protein</fullName>
    </submittedName>
</protein>
<sequence>MSEATEDATVDEVTGEPLSDAEIIARRSADIHTEEAKGNEHVKVFVLPPGVEPTEENGYDHDANKAATRQYAISQGLRPIGDVRLVSIKQHANGISWVLTYAVPVAVAERISEPSGPEIVLQGEDAPANTDGNGHTPDTSDEQGEAGQTAGAPADEGGEPNKAPADEKSAE</sequence>
<feature type="region of interest" description="Disordered" evidence="1">
    <location>
        <begin position="116"/>
        <end position="171"/>
    </location>
</feature>
<dbReference type="Proteomes" id="UP000463337">
    <property type="component" value="Unassembled WGS sequence"/>
</dbReference>
<comment type="caution">
    <text evidence="2">The sequence shown here is derived from an EMBL/GenBank/DDBJ whole genome shotgun (WGS) entry which is preliminary data.</text>
</comment>
<proteinExistence type="predicted"/>
<gene>
    <name evidence="2" type="ORF">GKD59_21875</name>
</gene>
<dbReference type="AlphaFoldDB" id="A0A7K0GNN6"/>
<reference evidence="2 3" key="1">
    <citation type="journal article" date="2019" name="Nat. Med.">
        <title>A library of human gut bacterial isolates paired with longitudinal multiomics data enables mechanistic microbiome research.</title>
        <authorList>
            <person name="Poyet M."/>
            <person name="Groussin M."/>
            <person name="Gibbons S.M."/>
            <person name="Avila-Pacheco J."/>
            <person name="Jiang X."/>
            <person name="Kearney S.M."/>
            <person name="Perrotta A.R."/>
            <person name="Berdy B."/>
            <person name="Zhao S."/>
            <person name="Lieberman T.D."/>
            <person name="Swanson P.K."/>
            <person name="Smith M."/>
            <person name="Roesemann S."/>
            <person name="Alexander J.E."/>
            <person name="Rich S.A."/>
            <person name="Livny J."/>
            <person name="Vlamakis H."/>
            <person name="Clish C."/>
            <person name="Bullock K."/>
            <person name="Deik A."/>
            <person name="Scott J."/>
            <person name="Pierce K.A."/>
            <person name="Xavier R.J."/>
            <person name="Alm E.J."/>
        </authorList>
    </citation>
    <scope>NUCLEOTIDE SEQUENCE [LARGE SCALE GENOMIC DNA]</scope>
    <source>
        <strain evidence="2 3">BIOML-A41</strain>
    </source>
</reference>
<dbReference type="RefSeq" id="WP_151877620.1">
    <property type="nucleotide sequence ID" value="NZ_WKLT01000037.1"/>
</dbReference>
<name>A0A7K0GNN6_PARDI</name>
<evidence type="ECO:0000256" key="1">
    <source>
        <dbReference type="SAM" id="MobiDB-lite"/>
    </source>
</evidence>
<dbReference type="EMBL" id="WKLT01000037">
    <property type="protein sequence ID" value="MRY60500.1"/>
    <property type="molecule type" value="Genomic_DNA"/>
</dbReference>
<accession>A0A7K0GNN6</accession>
<feature type="compositionally biased region" description="Acidic residues" evidence="1">
    <location>
        <begin position="1"/>
        <end position="14"/>
    </location>
</feature>
<evidence type="ECO:0000313" key="3">
    <source>
        <dbReference type="Proteomes" id="UP000463337"/>
    </source>
</evidence>
<evidence type="ECO:0000313" key="2">
    <source>
        <dbReference type="EMBL" id="MRY60500.1"/>
    </source>
</evidence>
<feature type="region of interest" description="Disordered" evidence="1">
    <location>
        <begin position="1"/>
        <end position="21"/>
    </location>
</feature>